<dbReference type="EMBL" id="CP011371">
    <property type="protein sequence ID" value="AKJ31684.1"/>
    <property type="molecule type" value="Genomic_DNA"/>
</dbReference>
<gene>
    <name evidence="2" type="ORF">AAW51_4993</name>
</gene>
<dbReference type="STRING" id="413882.AAW51_4993"/>
<proteinExistence type="predicted"/>
<dbReference type="Proteomes" id="UP000035352">
    <property type="component" value="Chromosome"/>
</dbReference>
<accession>A0A0G3BQH4</accession>
<sequence>MAGTELPDDHRFEVGQPMGSREAVRAKGSGCMKRTPIEQVSRKKKTRRQNDHGQLGSWPW</sequence>
<evidence type="ECO:0000313" key="2">
    <source>
        <dbReference type="EMBL" id="AKJ31684.1"/>
    </source>
</evidence>
<feature type="region of interest" description="Disordered" evidence="1">
    <location>
        <begin position="1"/>
        <end position="60"/>
    </location>
</feature>
<keyword evidence="3" id="KW-1185">Reference proteome</keyword>
<dbReference type="AlphaFoldDB" id="A0A0G3BQH4"/>
<evidence type="ECO:0000256" key="1">
    <source>
        <dbReference type="SAM" id="MobiDB-lite"/>
    </source>
</evidence>
<reference evidence="2 3" key="1">
    <citation type="submission" date="2015-05" db="EMBL/GenBank/DDBJ databases">
        <authorList>
            <person name="Tang B."/>
            <person name="Yu Y."/>
        </authorList>
    </citation>
    <scope>NUCLEOTIDE SEQUENCE [LARGE SCALE GENOMIC DNA]</scope>
    <source>
        <strain evidence="2 3">DSM 7029</strain>
    </source>
</reference>
<protein>
    <submittedName>
        <fullName evidence="2">Uncharacterized protein</fullName>
    </submittedName>
</protein>
<organism evidence="2 3">
    <name type="scientific">Caldimonas brevitalea</name>
    <dbReference type="NCBI Taxonomy" id="413882"/>
    <lineage>
        <taxon>Bacteria</taxon>
        <taxon>Pseudomonadati</taxon>
        <taxon>Pseudomonadota</taxon>
        <taxon>Betaproteobacteria</taxon>
        <taxon>Burkholderiales</taxon>
        <taxon>Sphaerotilaceae</taxon>
        <taxon>Caldimonas</taxon>
    </lineage>
</organism>
<name>A0A0G3BQH4_9BURK</name>
<evidence type="ECO:0000313" key="3">
    <source>
        <dbReference type="Proteomes" id="UP000035352"/>
    </source>
</evidence>
<dbReference type="KEGG" id="pbh:AAW51_4993"/>